<dbReference type="InterPro" id="IPR054309">
    <property type="entry name" value="NorB_cytochrome_c-like"/>
</dbReference>
<gene>
    <name evidence="3" type="ORF">AADG42_06045</name>
</gene>
<feature type="transmembrane region" description="Helical" evidence="1">
    <location>
        <begin position="503"/>
        <end position="529"/>
    </location>
</feature>
<dbReference type="Pfam" id="PF00115">
    <property type="entry name" value="COX1"/>
    <property type="match status" value="1"/>
</dbReference>
<evidence type="ECO:0000313" key="4">
    <source>
        <dbReference type="Proteomes" id="UP001442841"/>
    </source>
</evidence>
<feature type="transmembrane region" description="Helical" evidence="1">
    <location>
        <begin position="341"/>
        <end position="360"/>
    </location>
</feature>
<feature type="domain" description="Nitric oxide reductase subunit B cytochrome c-like" evidence="2">
    <location>
        <begin position="52"/>
        <end position="223"/>
    </location>
</feature>
<feature type="transmembrane region" description="Helical" evidence="1">
    <location>
        <begin position="20"/>
        <end position="42"/>
    </location>
</feature>
<feature type="transmembrane region" description="Helical" evidence="1">
    <location>
        <begin position="611"/>
        <end position="634"/>
    </location>
</feature>
<feature type="transmembrane region" description="Helical" evidence="1">
    <location>
        <begin position="541"/>
        <end position="564"/>
    </location>
</feature>
<feature type="transmembrane region" description="Helical" evidence="1">
    <location>
        <begin position="570"/>
        <end position="591"/>
    </location>
</feature>
<dbReference type="RefSeq" id="WP_425308321.1">
    <property type="nucleotide sequence ID" value="NZ_CP154795.1"/>
</dbReference>
<evidence type="ECO:0000313" key="3">
    <source>
        <dbReference type="EMBL" id="XAN06881.1"/>
    </source>
</evidence>
<name>A0ABZ3FLG3_9ACTN</name>
<keyword evidence="1" id="KW-0472">Membrane</keyword>
<protein>
    <submittedName>
        <fullName evidence="3">Nitric-oxide reductase large subunit</fullName>
    </submittedName>
</protein>
<dbReference type="InterPro" id="IPR036927">
    <property type="entry name" value="Cyt_c_oxase-like_su1_sf"/>
</dbReference>
<dbReference type="PANTHER" id="PTHR10422:SF38">
    <property type="entry name" value="CYTOCHROME B SUBUNIT OF NITRIC OXIDE REDUCTASE"/>
    <property type="match status" value="1"/>
</dbReference>
<dbReference type="EMBL" id="CP154795">
    <property type="protein sequence ID" value="XAN06881.1"/>
    <property type="molecule type" value="Genomic_DNA"/>
</dbReference>
<feature type="transmembrane region" description="Helical" evidence="1">
    <location>
        <begin position="372"/>
        <end position="392"/>
    </location>
</feature>
<dbReference type="SUPFAM" id="SSF81442">
    <property type="entry name" value="Cytochrome c oxidase subunit I-like"/>
    <property type="match status" value="1"/>
</dbReference>
<feature type="transmembrane region" description="Helical" evidence="1">
    <location>
        <begin position="236"/>
        <end position="256"/>
    </location>
</feature>
<reference evidence="3 4" key="1">
    <citation type="submission" date="2024-04" db="EMBL/GenBank/DDBJ databases">
        <title>Isolation of an actinomycete strain from pig manure.</title>
        <authorList>
            <person name="Gong T."/>
            <person name="Yu Z."/>
            <person name="An M."/>
            <person name="Wei C."/>
            <person name="Yang W."/>
            <person name="Liu L."/>
        </authorList>
    </citation>
    <scope>NUCLEOTIDE SEQUENCE [LARGE SCALE GENOMIC DNA]</scope>
    <source>
        <strain evidence="3 4">ZF39</strain>
    </source>
</reference>
<feature type="transmembrane region" description="Helical" evidence="1">
    <location>
        <begin position="748"/>
        <end position="770"/>
    </location>
</feature>
<dbReference type="Gene3D" id="1.20.210.10">
    <property type="entry name" value="Cytochrome c oxidase-like, subunit I domain"/>
    <property type="match status" value="1"/>
</dbReference>
<feature type="transmembrane region" description="Helical" evidence="1">
    <location>
        <begin position="689"/>
        <end position="716"/>
    </location>
</feature>
<feature type="transmembrane region" description="Helical" evidence="1">
    <location>
        <begin position="654"/>
        <end position="677"/>
    </location>
</feature>
<proteinExistence type="predicted"/>
<accession>A0ABZ3FLG3</accession>
<feature type="transmembrane region" description="Helical" evidence="1">
    <location>
        <begin position="470"/>
        <end position="491"/>
    </location>
</feature>
<dbReference type="InterPro" id="IPR000883">
    <property type="entry name" value="Cyt_C_Oxase_1"/>
</dbReference>
<sequence length="794" mass="87473">MTTTASRPRPSRGRLSPRDLRWWIALFVVMVGSFAVLLYMGAQINQSKPPIPERVVDTSGRVIMTGDDIITGQKIWQSIGGQQIGSVWGHGAYVAPDWTADWLHREATFLLEEYAGPGGFDSLDPERQAALQARLKTAIRTNTYDAATGTITLDQLRAQSFEDNATYYSTMFADGHINYAIPAGTLSDPTLGRQMSAFFWWSSWAASTDAPGSTATYTQNWPHEPLIDNVPTTTNILWSIISIILLLLGIGGLVWYHNLHSEEDEKVKDVPRLDPLLGYQPTPSQKATLKYFFVVGGLFVLQIVMGILTAHYGVEGGALYGIPIDQILPYAVVRTWHTQLGIFWIATAWLATGLFVAPAVGGSEPKFQRLGVNVLFGALIVVVLGSMIGQWLSITGKMGYGNPINWWLGTTGYEYLDLARTWQVGLFAGLIIWLVLMVRAMWPALKRAKTPEGNHPTDEAPLAAGSQRSLILMLIMSCVAITGFFGAAFGMGHDTHLSITEYWRWWVVHLWVEGFFEVFATVVIAFLLVRLGLLRPAMAATATLSATVIFLAGGIIGTGHHLYFTGSNDVVMAWSAAFSALEVVPLALVGFEAFRNLRLLRVHRWVAGYKWAIYFFVSVSFWNMLGAGVFGFLINPPISLFYVQGLNLTPLHGHTALFGVYGMLGIGLMLFCVRALMPGKEWNEKPIAIGFWCLNGGLLMMALMSLLPLGLAQAWASMEHGFWYARSDEFLYSPILTVLRWLRTPGDVVFAVGALAIGVFMVGLLTGWSIRKTGREVTSGTPIAQDQEVGADRE</sequence>
<evidence type="ECO:0000256" key="1">
    <source>
        <dbReference type="SAM" id="Phobius"/>
    </source>
</evidence>
<feature type="transmembrane region" description="Helical" evidence="1">
    <location>
        <begin position="422"/>
        <end position="442"/>
    </location>
</feature>
<dbReference type="Pfam" id="PF22085">
    <property type="entry name" value="NorB_cytochrome_c-like"/>
    <property type="match status" value="1"/>
</dbReference>
<dbReference type="Proteomes" id="UP001442841">
    <property type="component" value="Chromosome"/>
</dbReference>
<keyword evidence="4" id="KW-1185">Reference proteome</keyword>
<feature type="transmembrane region" description="Helical" evidence="1">
    <location>
        <begin position="291"/>
        <end position="314"/>
    </location>
</feature>
<organism evidence="3 4">
    <name type="scientific">Ammonicoccus fulvus</name>
    <dbReference type="NCBI Taxonomy" id="3138240"/>
    <lineage>
        <taxon>Bacteria</taxon>
        <taxon>Bacillati</taxon>
        <taxon>Actinomycetota</taxon>
        <taxon>Actinomycetes</taxon>
        <taxon>Propionibacteriales</taxon>
        <taxon>Propionibacteriaceae</taxon>
        <taxon>Ammonicoccus</taxon>
    </lineage>
</organism>
<keyword evidence="1" id="KW-0812">Transmembrane</keyword>
<dbReference type="PANTHER" id="PTHR10422">
    <property type="entry name" value="CYTOCHROME C OXIDASE SUBUNIT 1"/>
    <property type="match status" value="1"/>
</dbReference>
<evidence type="ECO:0000259" key="2">
    <source>
        <dbReference type="Pfam" id="PF22085"/>
    </source>
</evidence>
<keyword evidence="1" id="KW-1133">Transmembrane helix</keyword>